<keyword evidence="5" id="KW-0255">Endonuclease</keyword>
<dbReference type="GO" id="GO:0006364">
    <property type="term" value="P:rRNA processing"/>
    <property type="evidence" value="ECO:0007669"/>
    <property type="project" value="InterPro"/>
</dbReference>
<evidence type="ECO:0000256" key="6">
    <source>
        <dbReference type="ARBA" id="ARBA00022801"/>
    </source>
</evidence>
<evidence type="ECO:0008006" key="10">
    <source>
        <dbReference type="Google" id="ProtNLM"/>
    </source>
</evidence>
<evidence type="ECO:0000256" key="3">
    <source>
        <dbReference type="ARBA" id="ARBA00022722"/>
    </source>
</evidence>
<proteinExistence type="inferred from homology"/>
<comment type="caution">
    <text evidence="8">The sequence shown here is derived from an EMBL/GenBank/DDBJ whole genome shotgun (WGS) entry which is preliminary data.</text>
</comment>
<keyword evidence="6" id="KW-0378">Hydrolase</keyword>
<dbReference type="GO" id="GO:0046872">
    <property type="term" value="F:metal ion binding"/>
    <property type="evidence" value="ECO:0007669"/>
    <property type="project" value="UniProtKB-KW"/>
</dbReference>
<gene>
    <name evidence="8" type="ORF">A3F29_03830</name>
</gene>
<protein>
    <recommendedName>
        <fullName evidence="10">rRNA maturation RNase YbeY</fullName>
    </recommendedName>
</protein>
<keyword evidence="3" id="KW-0540">Nuclease</keyword>
<dbReference type="Pfam" id="PF02130">
    <property type="entry name" value="YbeY"/>
    <property type="match status" value="1"/>
</dbReference>
<dbReference type="GO" id="GO:0004519">
    <property type="term" value="F:endonuclease activity"/>
    <property type="evidence" value="ECO:0007669"/>
    <property type="project" value="UniProtKB-KW"/>
</dbReference>
<evidence type="ECO:0000256" key="5">
    <source>
        <dbReference type="ARBA" id="ARBA00022759"/>
    </source>
</evidence>
<dbReference type="AlphaFoldDB" id="A0A1F7HIT7"/>
<evidence type="ECO:0000313" key="9">
    <source>
        <dbReference type="Proteomes" id="UP000177199"/>
    </source>
</evidence>
<evidence type="ECO:0000256" key="4">
    <source>
        <dbReference type="ARBA" id="ARBA00022723"/>
    </source>
</evidence>
<dbReference type="InterPro" id="IPR023091">
    <property type="entry name" value="MetalPrtase_cat_dom_sf_prd"/>
</dbReference>
<evidence type="ECO:0000313" key="8">
    <source>
        <dbReference type="EMBL" id="OGK31121.1"/>
    </source>
</evidence>
<dbReference type="InterPro" id="IPR002036">
    <property type="entry name" value="YbeY"/>
</dbReference>
<dbReference type="SUPFAM" id="SSF55486">
    <property type="entry name" value="Metalloproteases ('zincins'), catalytic domain"/>
    <property type="match status" value="1"/>
</dbReference>
<comment type="cofactor">
    <cofactor evidence="1">
        <name>Zn(2+)</name>
        <dbReference type="ChEBI" id="CHEBI:29105"/>
    </cofactor>
</comment>
<organism evidence="8 9">
    <name type="scientific">Candidatus Roizmanbacteria bacterium RIFCSPHIGHO2_12_FULL_33_9</name>
    <dbReference type="NCBI Taxonomy" id="1802045"/>
    <lineage>
        <taxon>Bacteria</taxon>
        <taxon>Candidatus Roizmaniibacteriota</taxon>
    </lineage>
</organism>
<keyword evidence="7" id="KW-0862">Zinc</keyword>
<keyword evidence="4" id="KW-0479">Metal-binding</keyword>
<dbReference type="Proteomes" id="UP000177199">
    <property type="component" value="Unassembled WGS sequence"/>
</dbReference>
<dbReference type="GO" id="GO:0004222">
    <property type="term" value="F:metalloendopeptidase activity"/>
    <property type="evidence" value="ECO:0007669"/>
    <property type="project" value="InterPro"/>
</dbReference>
<sequence>MINVISSSRYKISRKFIKKKAEELMLARGISLNNEINVAFIGRIKMKTIVEKYKKETDTLPVLTFKYNEQQEDKKMLGEIVICYPYAVLLAAERNKKVDDMILRLIDHGLKNLSN</sequence>
<dbReference type="Gene3D" id="3.40.390.30">
    <property type="entry name" value="Metalloproteases ('zincins'), catalytic domain"/>
    <property type="match status" value="1"/>
</dbReference>
<dbReference type="EMBL" id="MFZV01000021">
    <property type="protein sequence ID" value="OGK31121.1"/>
    <property type="molecule type" value="Genomic_DNA"/>
</dbReference>
<name>A0A1F7HIT7_9BACT</name>
<evidence type="ECO:0000256" key="2">
    <source>
        <dbReference type="ARBA" id="ARBA00010875"/>
    </source>
</evidence>
<evidence type="ECO:0000256" key="1">
    <source>
        <dbReference type="ARBA" id="ARBA00001947"/>
    </source>
</evidence>
<accession>A0A1F7HIT7</accession>
<evidence type="ECO:0000256" key="7">
    <source>
        <dbReference type="ARBA" id="ARBA00022833"/>
    </source>
</evidence>
<reference evidence="8 9" key="1">
    <citation type="journal article" date="2016" name="Nat. Commun.">
        <title>Thousands of microbial genomes shed light on interconnected biogeochemical processes in an aquifer system.</title>
        <authorList>
            <person name="Anantharaman K."/>
            <person name="Brown C.T."/>
            <person name="Hug L.A."/>
            <person name="Sharon I."/>
            <person name="Castelle C.J."/>
            <person name="Probst A.J."/>
            <person name="Thomas B.C."/>
            <person name="Singh A."/>
            <person name="Wilkins M.J."/>
            <person name="Karaoz U."/>
            <person name="Brodie E.L."/>
            <person name="Williams K.H."/>
            <person name="Hubbard S.S."/>
            <person name="Banfield J.F."/>
        </authorList>
    </citation>
    <scope>NUCLEOTIDE SEQUENCE [LARGE SCALE GENOMIC DNA]</scope>
</reference>
<comment type="similarity">
    <text evidence="2">Belongs to the endoribonuclease YbeY family.</text>
</comment>